<proteinExistence type="inferred from homology"/>
<dbReference type="KEGG" id="hnv:DDQ68_00470"/>
<evidence type="ECO:0000256" key="5">
    <source>
        <dbReference type="ARBA" id="ARBA00022989"/>
    </source>
</evidence>
<evidence type="ECO:0000256" key="3">
    <source>
        <dbReference type="ARBA" id="ARBA00022475"/>
    </source>
</evidence>
<dbReference type="Pfam" id="PF00924">
    <property type="entry name" value="MS_channel_2nd"/>
    <property type="match status" value="1"/>
</dbReference>
<dbReference type="PANTHER" id="PTHR30221:SF18">
    <property type="entry name" value="SLL0590 PROTEIN"/>
    <property type="match status" value="1"/>
</dbReference>
<dbReference type="SUPFAM" id="SSF82689">
    <property type="entry name" value="Mechanosensitive channel protein MscS (YggB), C-terminal domain"/>
    <property type="match status" value="1"/>
</dbReference>
<dbReference type="Pfam" id="PF21082">
    <property type="entry name" value="MS_channel_3rd"/>
    <property type="match status" value="1"/>
</dbReference>
<dbReference type="SUPFAM" id="SSF50182">
    <property type="entry name" value="Sm-like ribonucleoproteins"/>
    <property type="match status" value="1"/>
</dbReference>
<evidence type="ECO:0000313" key="11">
    <source>
        <dbReference type="EMBL" id="AWM31392.1"/>
    </source>
</evidence>
<dbReference type="InterPro" id="IPR011066">
    <property type="entry name" value="MscS_channel_C_sf"/>
</dbReference>
<feature type="domain" description="Mechanosensitive ion channel MscS" evidence="9">
    <location>
        <begin position="238"/>
        <end position="302"/>
    </location>
</feature>
<dbReference type="InterPro" id="IPR049278">
    <property type="entry name" value="MS_channel_C"/>
</dbReference>
<comment type="similarity">
    <text evidence="2">Belongs to the MscS (TC 1.A.23) family.</text>
</comment>
<keyword evidence="4 8" id="KW-0812">Transmembrane</keyword>
<evidence type="ECO:0000259" key="10">
    <source>
        <dbReference type="Pfam" id="PF21082"/>
    </source>
</evidence>
<dbReference type="GO" id="GO:0008381">
    <property type="term" value="F:mechanosensitive monoatomic ion channel activity"/>
    <property type="evidence" value="ECO:0007669"/>
    <property type="project" value="InterPro"/>
</dbReference>
<accession>A0A2Z3GHV0</accession>
<evidence type="ECO:0000256" key="1">
    <source>
        <dbReference type="ARBA" id="ARBA00004651"/>
    </source>
</evidence>
<dbReference type="GO" id="GO:0005886">
    <property type="term" value="C:plasma membrane"/>
    <property type="evidence" value="ECO:0007669"/>
    <property type="project" value="UniProtKB-SubCell"/>
</dbReference>
<evidence type="ECO:0000259" key="9">
    <source>
        <dbReference type="Pfam" id="PF00924"/>
    </source>
</evidence>
<dbReference type="InterPro" id="IPR045275">
    <property type="entry name" value="MscS_archaea/bacteria_type"/>
</dbReference>
<reference evidence="12" key="1">
    <citation type="submission" date="2018-04" db="EMBL/GenBank/DDBJ databases">
        <title>Complete genome of Antarctic heterotrophic bacterium Hymenobacter nivis.</title>
        <authorList>
            <person name="Terashima M."/>
        </authorList>
    </citation>
    <scope>NUCLEOTIDE SEQUENCE [LARGE SCALE GENOMIC DNA]</scope>
    <source>
        <strain evidence="12">NBRC 111535</strain>
    </source>
</reference>
<dbReference type="EMBL" id="CP029145">
    <property type="protein sequence ID" value="AWM31392.1"/>
    <property type="molecule type" value="Genomic_DNA"/>
</dbReference>
<sequence length="425" mass="44462">MVGRGPAVPGYFAHPPGSGPAGQQPARAAEARRLGRAHTGDAGGPGLRAEPLFSDHQPADSALAWQPATVLAHQRLRVADPGAAAGSAAHGPQAAAPGAGGPHAVPGPAAAVRPVSLDGGYLAEAAGLRAGARAGRSAGRGALRAQPAHHPRYLLLYHLRRVLFTLSGGRGGGGQAGRGGLLPRPDWALPTFNLLRFALYVYVFIVIFPYLLGSDSPVFQGVSVLLGFIISFGSTSAIGNVIAGIVITYMRPCRVGDRVKIGAVTGDVLEKTLLVTRLRTIKNEDVTIPNSNILSGHTVNYTAAASHDGLILHTTITIGYNVPWPQVHAHLLAAARATEDVEATPVPFVLQTSLDDFYVAYQLNAYTRLPHRQAGLYSLLYQHIQDEFARVGIKIMSPRCCATRTRAGAGSTISPAPLAAPVPQP</sequence>
<keyword evidence="3" id="KW-1003">Cell membrane</keyword>
<name>A0A2Z3GHV0_9BACT</name>
<dbReference type="Gene3D" id="2.30.30.60">
    <property type="match status" value="1"/>
</dbReference>
<dbReference type="OrthoDB" id="9809206at2"/>
<organism evidence="11 12">
    <name type="scientific">Hymenobacter nivis</name>
    <dbReference type="NCBI Taxonomy" id="1850093"/>
    <lineage>
        <taxon>Bacteria</taxon>
        <taxon>Pseudomonadati</taxon>
        <taxon>Bacteroidota</taxon>
        <taxon>Cytophagia</taxon>
        <taxon>Cytophagales</taxon>
        <taxon>Hymenobacteraceae</taxon>
        <taxon>Hymenobacter</taxon>
    </lineage>
</organism>
<gene>
    <name evidence="11" type="ORF">DDQ68_00470</name>
</gene>
<dbReference type="AlphaFoldDB" id="A0A2Z3GHV0"/>
<keyword evidence="6 8" id="KW-0472">Membrane</keyword>
<evidence type="ECO:0000256" key="8">
    <source>
        <dbReference type="SAM" id="Phobius"/>
    </source>
</evidence>
<feature type="transmembrane region" description="Helical" evidence="8">
    <location>
        <begin position="194"/>
        <end position="212"/>
    </location>
</feature>
<feature type="region of interest" description="Disordered" evidence="7">
    <location>
        <begin position="1"/>
        <end position="53"/>
    </location>
</feature>
<dbReference type="InterPro" id="IPR010920">
    <property type="entry name" value="LSM_dom_sf"/>
</dbReference>
<dbReference type="InterPro" id="IPR023408">
    <property type="entry name" value="MscS_beta-dom_sf"/>
</dbReference>
<feature type="compositionally biased region" description="Low complexity" evidence="7">
    <location>
        <begin position="13"/>
        <end position="28"/>
    </location>
</feature>
<dbReference type="InterPro" id="IPR006685">
    <property type="entry name" value="MscS_channel_2nd"/>
</dbReference>
<dbReference type="PANTHER" id="PTHR30221">
    <property type="entry name" value="SMALL-CONDUCTANCE MECHANOSENSITIVE CHANNEL"/>
    <property type="match status" value="1"/>
</dbReference>
<feature type="domain" description="Mechanosensitive ion channel MscS C-terminal" evidence="10">
    <location>
        <begin position="314"/>
        <end position="395"/>
    </location>
</feature>
<comment type="subcellular location">
    <subcellularLocation>
        <location evidence="1">Cell membrane</location>
        <topology evidence="1">Multi-pass membrane protein</topology>
    </subcellularLocation>
</comment>
<evidence type="ECO:0008006" key="13">
    <source>
        <dbReference type="Google" id="ProtNLM"/>
    </source>
</evidence>
<dbReference type="Proteomes" id="UP000245999">
    <property type="component" value="Chromosome"/>
</dbReference>
<evidence type="ECO:0000256" key="2">
    <source>
        <dbReference type="ARBA" id="ARBA00008017"/>
    </source>
</evidence>
<feature type="region of interest" description="Disordered" evidence="7">
    <location>
        <begin position="82"/>
        <end position="107"/>
    </location>
</feature>
<evidence type="ECO:0000313" key="12">
    <source>
        <dbReference type="Proteomes" id="UP000245999"/>
    </source>
</evidence>
<feature type="transmembrane region" description="Helical" evidence="8">
    <location>
        <begin position="224"/>
        <end position="250"/>
    </location>
</feature>
<evidence type="ECO:0000256" key="4">
    <source>
        <dbReference type="ARBA" id="ARBA00022692"/>
    </source>
</evidence>
<dbReference type="Gene3D" id="3.30.70.100">
    <property type="match status" value="1"/>
</dbReference>
<protein>
    <recommendedName>
        <fullName evidence="13">Mechanosensitive ion channel family protein</fullName>
    </recommendedName>
</protein>
<evidence type="ECO:0000256" key="6">
    <source>
        <dbReference type="ARBA" id="ARBA00023136"/>
    </source>
</evidence>
<keyword evidence="5 8" id="KW-1133">Transmembrane helix</keyword>
<keyword evidence="12" id="KW-1185">Reference proteome</keyword>
<evidence type="ECO:0000256" key="7">
    <source>
        <dbReference type="SAM" id="MobiDB-lite"/>
    </source>
</evidence>